<dbReference type="Proteomes" id="UP000758701">
    <property type="component" value="Unassembled WGS sequence"/>
</dbReference>
<dbReference type="InterPro" id="IPR042099">
    <property type="entry name" value="ANL_N_sf"/>
</dbReference>
<accession>A0ABS7W3A3</accession>
<feature type="domain" description="AMP-dependent synthetase/ligase" evidence="2">
    <location>
        <begin position="1"/>
        <end position="83"/>
    </location>
</feature>
<name>A0ABS7W3A3_STROV</name>
<dbReference type="Pfam" id="PF00501">
    <property type="entry name" value="AMP-binding"/>
    <property type="match status" value="1"/>
</dbReference>
<dbReference type="EMBL" id="JAHSTP010000004">
    <property type="protein sequence ID" value="MBZ6152461.1"/>
    <property type="molecule type" value="Genomic_DNA"/>
</dbReference>
<evidence type="ECO:0000313" key="4">
    <source>
        <dbReference type="Proteomes" id="UP000758701"/>
    </source>
</evidence>
<evidence type="ECO:0000313" key="3">
    <source>
        <dbReference type="EMBL" id="MBZ6152461.1"/>
    </source>
</evidence>
<organism evidence="3 4">
    <name type="scientific">Streptomyces olivaceus</name>
    <dbReference type="NCBI Taxonomy" id="47716"/>
    <lineage>
        <taxon>Bacteria</taxon>
        <taxon>Bacillati</taxon>
        <taxon>Actinomycetota</taxon>
        <taxon>Actinomycetes</taxon>
        <taxon>Kitasatosporales</taxon>
        <taxon>Streptomycetaceae</taxon>
        <taxon>Streptomyces</taxon>
    </lineage>
</organism>
<protein>
    <submittedName>
        <fullName evidence="3">AMP-binding protein</fullName>
    </submittedName>
</protein>
<gene>
    <name evidence="3" type="ORF">KVH32_15000</name>
</gene>
<evidence type="ECO:0000259" key="2">
    <source>
        <dbReference type="Pfam" id="PF00501"/>
    </source>
</evidence>
<proteinExistence type="predicted"/>
<dbReference type="PANTHER" id="PTHR43767">
    <property type="entry name" value="LONG-CHAIN-FATTY-ACID--COA LIGASE"/>
    <property type="match status" value="1"/>
</dbReference>
<comment type="caution">
    <text evidence="3">The sequence shown here is derived from an EMBL/GenBank/DDBJ whole genome shotgun (WGS) entry which is preliminary data.</text>
</comment>
<reference evidence="3 4" key="1">
    <citation type="submission" date="2021-06" db="EMBL/GenBank/DDBJ databases">
        <title>Ecological speciation of a Streptomyces species isolated from different habitats and geographic origins.</title>
        <authorList>
            <person name="Wang J."/>
        </authorList>
    </citation>
    <scope>NUCLEOTIDE SEQUENCE [LARGE SCALE GENOMIC DNA]</scope>
    <source>
        <strain evidence="3 4">FXJ8.012</strain>
    </source>
</reference>
<dbReference type="Gene3D" id="3.40.50.12780">
    <property type="entry name" value="N-terminal domain of ligase-like"/>
    <property type="match status" value="1"/>
</dbReference>
<dbReference type="InterPro" id="IPR000873">
    <property type="entry name" value="AMP-dep_synth/lig_dom"/>
</dbReference>
<evidence type="ECO:0000256" key="1">
    <source>
        <dbReference type="SAM" id="MobiDB-lite"/>
    </source>
</evidence>
<feature type="region of interest" description="Disordered" evidence="1">
    <location>
        <begin position="136"/>
        <end position="166"/>
    </location>
</feature>
<dbReference type="InterPro" id="IPR050237">
    <property type="entry name" value="ATP-dep_AMP-bd_enzyme"/>
</dbReference>
<sequence length="166" mass="17379">MPTALIGRIEERFGVVLVEGYGLSKGTCASTSNPLHGVRKPGTVGVALPGQTVAVMAPDGTLVPRGERGEVVIQGPTVMRGYLNRPEETAEALINGRLHTGDVGVLDEGELVAFLTQRIAKFQLPASVTFIDEVPENSLGKSDRPGLRTTTASTSARAAGPDKETS</sequence>
<dbReference type="SUPFAM" id="SSF56801">
    <property type="entry name" value="Acetyl-CoA synthetase-like"/>
    <property type="match status" value="1"/>
</dbReference>
<feature type="compositionally biased region" description="Low complexity" evidence="1">
    <location>
        <begin position="148"/>
        <end position="159"/>
    </location>
</feature>
<keyword evidence="4" id="KW-1185">Reference proteome</keyword>
<dbReference type="PANTHER" id="PTHR43767:SF1">
    <property type="entry name" value="NONRIBOSOMAL PEPTIDE SYNTHASE PES1 (EUROFUNG)-RELATED"/>
    <property type="match status" value="1"/>
</dbReference>